<dbReference type="OrthoDB" id="3218065at2759"/>
<organism evidence="1 2">
    <name type="scientific">Athelia psychrophila</name>
    <dbReference type="NCBI Taxonomy" id="1759441"/>
    <lineage>
        <taxon>Eukaryota</taxon>
        <taxon>Fungi</taxon>
        <taxon>Dikarya</taxon>
        <taxon>Basidiomycota</taxon>
        <taxon>Agaricomycotina</taxon>
        <taxon>Agaricomycetes</taxon>
        <taxon>Agaricomycetidae</taxon>
        <taxon>Atheliales</taxon>
        <taxon>Atheliaceae</taxon>
        <taxon>Athelia</taxon>
    </lineage>
</organism>
<name>A0A165XQU2_9AGAM</name>
<dbReference type="Proteomes" id="UP000076532">
    <property type="component" value="Unassembled WGS sequence"/>
</dbReference>
<evidence type="ECO:0000313" key="1">
    <source>
        <dbReference type="EMBL" id="KZP08799.1"/>
    </source>
</evidence>
<sequence length="336" mass="38464">MSKSGRKTVDVLECAAESHGFVMKWGGHSLCAWTNQWIDAQVLPGSIRGCHGKVYSLLCDPAITSELAQFTKNKLLPNAAADYLKPITHEEMPRGLKQYMEAELFPCIDLKMTSQANDSPEKTWVLEDQHMLQKKGAGRGLHKSDAICSTVGWLEEGTQTLEYSKNYEGYWNGEMFVKQLVERIIPAFERAHGDGSGWYQSLFMVDNSQGYSAYAADALVVARMNIHQSMNFPADHLKYPNRPNKIKAVMIEHRIWTKYLRDHCDFKFVTLKDNMPKALKSVELKTIQLWEHQMYRWMEAYQEGLGTSVAQQQVCKYSSTTYRLHRRTPGQDCTFT</sequence>
<reference evidence="1 2" key="1">
    <citation type="journal article" date="2016" name="Mol. Biol. Evol.">
        <title>Comparative Genomics of Early-Diverging Mushroom-Forming Fungi Provides Insights into the Origins of Lignocellulose Decay Capabilities.</title>
        <authorList>
            <person name="Nagy L.G."/>
            <person name="Riley R."/>
            <person name="Tritt A."/>
            <person name="Adam C."/>
            <person name="Daum C."/>
            <person name="Floudas D."/>
            <person name="Sun H."/>
            <person name="Yadav J.S."/>
            <person name="Pangilinan J."/>
            <person name="Larsson K.H."/>
            <person name="Matsuura K."/>
            <person name="Barry K."/>
            <person name="Labutti K."/>
            <person name="Kuo R."/>
            <person name="Ohm R.A."/>
            <person name="Bhattacharya S.S."/>
            <person name="Shirouzu T."/>
            <person name="Yoshinaga Y."/>
            <person name="Martin F.M."/>
            <person name="Grigoriev I.V."/>
            <person name="Hibbett D.S."/>
        </authorList>
    </citation>
    <scope>NUCLEOTIDE SEQUENCE [LARGE SCALE GENOMIC DNA]</scope>
    <source>
        <strain evidence="1 2">CBS 109695</strain>
    </source>
</reference>
<protein>
    <recommendedName>
        <fullName evidence="3">DDE-1 domain-containing protein</fullName>
    </recommendedName>
</protein>
<proteinExistence type="predicted"/>
<gene>
    <name evidence="1" type="ORF">FIBSPDRAFT_914189</name>
</gene>
<accession>A0A165XQU2</accession>
<evidence type="ECO:0008006" key="3">
    <source>
        <dbReference type="Google" id="ProtNLM"/>
    </source>
</evidence>
<keyword evidence="2" id="KW-1185">Reference proteome</keyword>
<dbReference type="EMBL" id="KV417713">
    <property type="protein sequence ID" value="KZP08799.1"/>
    <property type="molecule type" value="Genomic_DNA"/>
</dbReference>
<evidence type="ECO:0000313" key="2">
    <source>
        <dbReference type="Proteomes" id="UP000076532"/>
    </source>
</evidence>
<dbReference type="AlphaFoldDB" id="A0A165XQU2"/>